<feature type="compositionally biased region" description="Polar residues" evidence="1">
    <location>
        <begin position="29"/>
        <end position="42"/>
    </location>
</feature>
<dbReference type="InterPro" id="IPR026246">
    <property type="entry name" value="Fsip1"/>
</dbReference>
<feature type="compositionally biased region" description="Basic and acidic residues" evidence="1">
    <location>
        <begin position="19"/>
        <end position="28"/>
    </location>
</feature>
<gene>
    <name evidence="2" type="ORF">C9374_004294</name>
</gene>
<dbReference type="AlphaFoldDB" id="A0AA88GT23"/>
<dbReference type="RefSeq" id="XP_044549302.1">
    <property type="nucleotide sequence ID" value="XM_044693917.1"/>
</dbReference>
<evidence type="ECO:0000256" key="1">
    <source>
        <dbReference type="SAM" id="MobiDB-lite"/>
    </source>
</evidence>
<keyword evidence="3" id="KW-1185">Reference proteome</keyword>
<evidence type="ECO:0000313" key="3">
    <source>
        <dbReference type="Proteomes" id="UP000816034"/>
    </source>
</evidence>
<protein>
    <submittedName>
        <fullName evidence="2">Uncharacterized protein</fullName>
    </submittedName>
</protein>
<feature type="region of interest" description="Disordered" evidence="1">
    <location>
        <begin position="17"/>
        <end position="66"/>
    </location>
</feature>
<name>A0AA88GT23_NAELO</name>
<accession>A0AA88GT23</accession>
<organism evidence="2 3">
    <name type="scientific">Naegleria lovaniensis</name>
    <name type="common">Amoeba</name>
    <dbReference type="NCBI Taxonomy" id="51637"/>
    <lineage>
        <taxon>Eukaryota</taxon>
        <taxon>Discoba</taxon>
        <taxon>Heterolobosea</taxon>
        <taxon>Tetramitia</taxon>
        <taxon>Eutetramitia</taxon>
        <taxon>Vahlkampfiidae</taxon>
        <taxon>Naegleria</taxon>
    </lineage>
</organism>
<sequence>MEEHKIEREKLKKTSLMKYVRDVNKQEKTNGSVRSSSASITRADSGKSLSRKRPTPRTGNKNDSFVKKNMDIREDAIFFKLSEQEEERVRDIIAQDDLQEGAIPYGQGYEPSQIEIQKLANIHEKLKEIVPVERRYLFEGMSNYEDGGWKSLNKTMASIVEENFEKGDYLREARIEREHRNKIMDVDEKIAQLYETKVEPLSHDILNELIRQAKIENEMFEKRSRVLSESQEVDAHDSNSK</sequence>
<reference evidence="2 3" key="1">
    <citation type="journal article" date="2018" name="BMC Genomics">
        <title>The genome of Naegleria lovaniensis, the basis for a comparative approach to unravel pathogenicity factors of the human pathogenic amoeba N. fowleri.</title>
        <authorList>
            <person name="Liechti N."/>
            <person name="Schurch N."/>
            <person name="Bruggmann R."/>
            <person name="Wittwer M."/>
        </authorList>
    </citation>
    <scope>NUCLEOTIDE SEQUENCE [LARGE SCALE GENOMIC DNA]</scope>
    <source>
        <strain evidence="2 3">ATCC 30569</strain>
    </source>
</reference>
<evidence type="ECO:0000313" key="2">
    <source>
        <dbReference type="EMBL" id="KAG2383623.1"/>
    </source>
</evidence>
<dbReference type="GeneID" id="68096749"/>
<dbReference type="Proteomes" id="UP000816034">
    <property type="component" value="Unassembled WGS sequence"/>
</dbReference>
<comment type="caution">
    <text evidence="2">The sequence shown here is derived from an EMBL/GenBank/DDBJ whole genome shotgun (WGS) entry which is preliminary data.</text>
</comment>
<dbReference type="Pfam" id="PF15554">
    <property type="entry name" value="FSIP1"/>
    <property type="match status" value="1"/>
</dbReference>
<proteinExistence type="predicted"/>
<dbReference type="EMBL" id="PYSW02000020">
    <property type="protein sequence ID" value="KAG2383623.1"/>
    <property type="molecule type" value="Genomic_DNA"/>
</dbReference>